<dbReference type="Proteomes" id="UP001305702">
    <property type="component" value="Chromosome"/>
</dbReference>
<sequence>MRSAVGETVKVTAAHMGPVETLYVSAKEKASETKPAILLGEVLSRIRNARDTVVGAEESAAKYEEWIPDSVLAVIEWEKEQREHWEQEGKDGVDQVIDQTVTPMLNKAFKPVVLHYGNRKILKEENLEIVKISFPELGNHARAGFGIEVSYAFQLPVPFFHKTVMIRKKAYERVWVGQ</sequence>
<reference evidence="1 2" key="1">
    <citation type="submission" date="2022-02" db="EMBL/GenBank/DDBJ databases">
        <title>Paenibacillus sp. MBLB1776 Whole Genome Shotgun Sequencing.</title>
        <authorList>
            <person name="Hwang C.Y."/>
            <person name="Cho E.-S."/>
            <person name="Seo M.-J."/>
        </authorList>
    </citation>
    <scope>NUCLEOTIDE SEQUENCE [LARGE SCALE GENOMIC DNA]</scope>
    <source>
        <strain evidence="1 2">MBLB1776</strain>
    </source>
</reference>
<dbReference type="AlphaFoldDB" id="A0AA96L8N9"/>
<protein>
    <submittedName>
        <fullName evidence="1">Uncharacterized protein</fullName>
    </submittedName>
</protein>
<keyword evidence="2" id="KW-1185">Reference proteome</keyword>
<name>A0AA96L8N9_9BACL</name>
<dbReference type="RefSeq" id="WP_315602897.1">
    <property type="nucleotide sequence ID" value="NZ_CP130318.1"/>
</dbReference>
<gene>
    <name evidence="1" type="ORF">MJA45_15895</name>
</gene>
<proteinExistence type="predicted"/>
<dbReference type="EMBL" id="CP130318">
    <property type="protein sequence ID" value="WNQ09129.1"/>
    <property type="molecule type" value="Genomic_DNA"/>
</dbReference>
<evidence type="ECO:0000313" key="1">
    <source>
        <dbReference type="EMBL" id="WNQ09129.1"/>
    </source>
</evidence>
<accession>A0AA96L8N9</accession>
<dbReference type="KEGG" id="paun:MJA45_15895"/>
<evidence type="ECO:0000313" key="2">
    <source>
        <dbReference type="Proteomes" id="UP001305702"/>
    </source>
</evidence>
<organism evidence="1 2">
    <name type="scientific">Paenibacillus aurantius</name>
    <dbReference type="NCBI Taxonomy" id="2918900"/>
    <lineage>
        <taxon>Bacteria</taxon>
        <taxon>Bacillati</taxon>
        <taxon>Bacillota</taxon>
        <taxon>Bacilli</taxon>
        <taxon>Bacillales</taxon>
        <taxon>Paenibacillaceae</taxon>
        <taxon>Paenibacillus</taxon>
    </lineage>
</organism>